<evidence type="ECO:0000259" key="2">
    <source>
        <dbReference type="Pfam" id="PF20211"/>
    </source>
</evidence>
<dbReference type="AlphaFoldDB" id="A0A6P0HPR2"/>
<name>A0A6P0HPR2_9ACTN</name>
<protein>
    <recommendedName>
        <fullName evidence="2">DUF6571 domain-containing protein</fullName>
    </recommendedName>
</protein>
<feature type="compositionally biased region" description="Polar residues" evidence="1">
    <location>
        <begin position="814"/>
        <end position="830"/>
    </location>
</feature>
<comment type="caution">
    <text evidence="3">The sequence shown here is derived from an EMBL/GenBank/DDBJ whole genome shotgun (WGS) entry which is preliminary data.</text>
</comment>
<reference evidence="3 4" key="1">
    <citation type="journal article" date="2014" name="Int. J. Syst. Evol. Microbiol.">
        <title>Nocardioides zeae sp. nov., isolated from the stem of Zea mays.</title>
        <authorList>
            <person name="Glaeser S.P."/>
            <person name="McInroy J.A."/>
            <person name="Busse H.J."/>
            <person name="Kampfer P."/>
        </authorList>
    </citation>
    <scope>NUCLEOTIDE SEQUENCE [LARGE SCALE GENOMIC DNA]</scope>
    <source>
        <strain evidence="3 4">JCM 30728</strain>
    </source>
</reference>
<dbReference type="Proteomes" id="UP000468687">
    <property type="component" value="Unassembled WGS sequence"/>
</dbReference>
<accession>A0A6P0HPR2</accession>
<organism evidence="3 4">
    <name type="scientific">Nocardioides zeae</name>
    <dbReference type="NCBI Taxonomy" id="1457234"/>
    <lineage>
        <taxon>Bacteria</taxon>
        <taxon>Bacillati</taxon>
        <taxon>Actinomycetota</taxon>
        <taxon>Actinomycetes</taxon>
        <taxon>Propionibacteriales</taxon>
        <taxon>Nocardioidaceae</taxon>
        <taxon>Nocardioides</taxon>
    </lineage>
</organism>
<feature type="domain" description="DUF6571" evidence="2">
    <location>
        <begin position="368"/>
        <end position="624"/>
    </location>
</feature>
<evidence type="ECO:0000313" key="3">
    <source>
        <dbReference type="EMBL" id="NEN80603.1"/>
    </source>
</evidence>
<dbReference type="EMBL" id="JAAGXA010000024">
    <property type="protein sequence ID" value="NEN80603.1"/>
    <property type="molecule type" value="Genomic_DNA"/>
</dbReference>
<evidence type="ECO:0000313" key="4">
    <source>
        <dbReference type="Proteomes" id="UP000468687"/>
    </source>
</evidence>
<proteinExistence type="predicted"/>
<feature type="region of interest" description="Disordered" evidence="1">
    <location>
        <begin position="802"/>
        <end position="836"/>
    </location>
</feature>
<sequence>MVDIDTLLSWKPTDLAAVGDRLNEDRRTLLDLQDEVDDGYPPSTWTGEGSTSARTNHTRLRDDLNDLVAEIAPVITGIDSAASTILTAQQQVEAARQTIAARGWLLSTAGGQVRADPPAGAEEGDGDREAVQGAIDEITTALSTAQQADTDLAAVLGNSESNQYDGGTGTLSDAGLPPHLQGLSEADLVDYFMEHPEETAPYVDQLSTRQQQALGESLAGQLERLDYGDWNYGEQETDPEDWLTDSELAQLNAQLAAFGHNPTVATTALDQIGPETYLELQQNLLMPHGDQGTEPPTVGTMGESQRQLGALLAAGTSGITADGQAGSTTHVAESWVDTLVDHASSTDYNYNWGTDTVNGLQLLGVAAGEPGHGSYFLNRLGSEVERYELDYLAENGGHPWNQWSTGPDARLDYTAYGADDDRSWEDFMYDDRLDPGTPSGFDPMAGVFEGMSHNPDAAREFLSGDPYVAEGQDAPENRIDYYLNDREWDISPHEDEWVTGMRHFGDALVSATTESPTPVSADLAEQAVTAAQGGALDDYPSLQRDYSTILGAYMPDVYDAFSGPGAQDLQSQGDTNPWLPGEQTADMRARFSEAELRDVLQQVGQDETAGQNLTGAATLYANYGYDAVFSGAVDAGAEGQDLTGQWNSRLDNAISSVNSPFADVVGSLGEGYSEHLRAEGLRADQEASSAGDGYWQAGGYVANKLAGEIPFVGAVAPDVVDLAVDGITGLNDVDTTNEVRADIGSYVYNTEGALQGVAEGAVYRNLPVDYLQQYAPELVGPDGRAVPMNEWTQAQADAWAGLNGTSGPGGVAGQLSSDLADQLDGSASQTERQDGQ</sequence>
<gene>
    <name evidence="3" type="ORF">G3T38_20330</name>
</gene>
<evidence type="ECO:0000256" key="1">
    <source>
        <dbReference type="SAM" id="MobiDB-lite"/>
    </source>
</evidence>
<dbReference type="RefSeq" id="WP_163774646.1">
    <property type="nucleotide sequence ID" value="NZ_JAAGXA010000024.1"/>
</dbReference>
<dbReference type="Pfam" id="PF20211">
    <property type="entry name" value="DUF6571"/>
    <property type="match status" value="1"/>
</dbReference>
<keyword evidence="4" id="KW-1185">Reference proteome</keyword>
<dbReference type="InterPro" id="IPR046701">
    <property type="entry name" value="DUF6571"/>
</dbReference>